<evidence type="ECO:0000313" key="2">
    <source>
        <dbReference type="EMBL" id="KAJ5602821.1"/>
    </source>
</evidence>
<dbReference type="RefSeq" id="XP_056752619.1">
    <property type="nucleotide sequence ID" value="XM_056896834.1"/>
</dbReference>
<evidence type="ECO:0000256" key="1">
    <source>
        <dbReference type="SAM" id="MobiDB-lite"/>
    </source>
</evidence>
<proteinExistence type="predicted"/>
<gene>
    <name evidence="2" type="ORF">N7537_005777</name>
</gene>
<comment type="caution">
    <text evidence="2">The sequence shown here is derived from an EMBL/GenBank/DDBJ whole genome shotgun (WGS) entry which is preliminary data.</text>
</comment>
<dbReference type="AlphaFoldDB" id="A0AAD6E6T3"/>
<dbReference type="Proteomes" id="UP001213799">
    <property type="component" value="Unassembled WGS sequence"/>
</dbReference>
<sequence length="87" mass="10037">MALTMISRSNGFDCFWQSAPLQRQKGNHTYFAGLDKNRRRSVGLMEGEDKFDLDQHEVAEGHSREHRRGLSVGQSHPEAQWVPEIRD</sequence>
<dbReference type="GeneID" id="81587076"/>
<reference evidence="2" key="2">
    <citation type="submission" date="2023-01" db="EMBL/GenBank/DDBJ databases">
        <authorList>
            <person name="Petersen C."/>
        </authorList>
    </citation>
    <scope>NUCLEOTIDE SEQUENCE</scope>
    <source>
        <strain evidence="2">IBT 12815</strain>
    </source>
</reference>
<evidence type="ECO:0000313" key="3">
    <source>
        <dbReference type="Proteomes" id="UP001213799"/>
    </source>
</evidence>
<reference evidence="2" key="1">
    <citation type="journal article" date="2023" name="IMA Fungus">
        <title>Comparative genomic study of the Penicillium genus elucidates a diverse pangenome and 15 lateral gene transfer events.</title>
        <authorList>
            <person name="Petersen C."/>
            <person name="Sorensen T."/>
            <person name="Nielsen M.R."/>
            <person name="Sondergaard T.E."/>
            <person name="Sorensen J.L."/>
            <person name="Fitzpatrick D.A."/>
            <person name="Frisvad J.C."/>
            <person name="Nielsen K.L."/>
        </authorList>
    </citation>
    <scope>NUCLEOTIDE SEQUENCE</scope>
    <source>
        <strain evidence="2">IBT 12815</strain>
    </source>
</reference>
<dbReference type="EMBL" id="JAQJAE010000003">
    <property type="protein sequence ID" value="KAJ5602821.1"/>
    <property type="molecule type" value="Genomic_DNA"/>
</dbReference>
<keyword evidence="3" id="KW-1185">Reference proteome</keyword>
<accession>A0AAD6E6T3</accession>
<protein>
    <submittedName>
        <fullName evidence="2">Uncharacterized protein</fullName>
    </submittedName>
</protein>
<feature type="region of interest" description="Disordered" evidence="1">
    <location>
        <begin position="58"/>
        <end position="87"/>
    </location>
</feature>
<organism evidence="2 3">
    <name type="scientific">Penicillium hordei</name>
    <dbReference type="NCBI Taxonomy" id="40994"/>
    <lineage>
        <taxon>Eukaryota</taxon>
        <taxon>Fungi</taxon>
        <taxon>Dikarya</taxon>
        <taxon>Ascomycota</taxon>
        <taxon>Pezizomycotina</taxon>
        <taxon>Eurotiomycetes</taxon>
        <taxon>Eurotiomycetidae</taxon>
        <taxon>Eurotiales</taxon>
        <taxon>Aspergillaceae</taxon>
        <taxon>Penicillium</taxon>
    </lineage>
</organism>
<name>A0AAD6E6T3_9EURO</name>